<evidence type="ECO:0000313" key="2">
    <source>
        <dbReference type="EMBL" id="GBN78776.1"/>
    </source>
</evidence>
<proteinExistence type="predicted"/>
<name>A0A4Y2RNI4_ARAVE</name>
<evidence type="ECO:0000313" key="1">
    <source>
        <dbReference type="EMBL" id="GBN77367.1"/>
    </source>
</evidence>
<accession>A0A4Y2RNI4</accession>
<sequence length="108" mass="11705">MATFIPVSRGTFVFQLSPTFNISVLPPPFCISMVGPSLKTIHQKQRCPVKYGPCGEINRGPHQPGGRSGGAASVVGRRDADSLFLFCHFMTQMIMLLAIQAGCKQLLP</sequence>
<evidence type="ECO:0000313" key="3">
    <source>
        <dbReference type="Proteomes" id="UP000499080"/>
    </source>
</evidence>
<gene>
    <name evidence="2" type="ORF">AVEN_186833_1</name>
    <name evidence="1" type="ORF">AVEN_25157_1</name>
</gene>
<dbReference type="AlphaFoldDB" id="A0A4Y2RNI4"/>
<reference evidence="1 3" key="1">
    <citation type="journal article" date="2019" name="Sci. Rep.">
        <title>Orb-weaving spider Araneus ventricosus genome elucidates the spidroin gene catalogue.</title>
        <authorList>
            <person name="Kono N."/>
            <person name="Nakamura H."/>
            <person name="Ohtoshi R."/>
            <person name="Moran D.A.P."/>
            <person name="Shinohara A."/>
            <person name="Yoshida Y."/>
            <person name="Fujiwara M."/>
            <person name="Mori M."/>
            <person name="Tomita M."/>
            <person name="Arakawa K."/>
        </authorList>
    </citation>
    <scope>NUCLEOTIDE SEQUENCE [LARGE SCALE GENOMIC DNA]</scope>
</reference>
<dbReference type="EMBL" id="BGPR01017815">
    <property type="protein sequence ID" value="GBN77367.1"/>
    <property type="molecule type" value="Genomic_DNA"/>
</dbReference>
<keyword evidence="3" id="KW-1185">Reference proteome</keyword>
<dbReference type="EMBL" id="BGPR01018301">
    <property type="protein sequence ID" value="GBN78776.1"/>
    <property type="molecule type" value="Genomic_DNA"/>
</dbReference>
<organism evidence="1 3">
    <name type="scientific">Araneus ventricosus</name>
    <name type="common">Orbweaver spider</name>
    <name type="synonym">Epeira ventricosa</name>
    <dbReference type="NCBI Taxonomy" id="182803"/>
    <lineage>
        <taxon>Eukaryota</taxon>
        <taxon>Metazoa</taxon>
        <taxon>Ecdysozoa</taxon>
        <taxon>Arthropoda</taxon>
        <taxon>Chelicerata</taxon>
        <taxon>Arachnida</taxon>
        <taxon>Araneae</taxon>
        <taxon>Araneomorphae</taxon>
        <taxon>Entelegynae</taxon>
        <taxon>Araneoidea</taxon>
        <taxon>Araneidae</taxon>
        <taxon>Araneus</taxon>
    </lineage>
</organism>
<protein>
    <submittedName>
        <fullName evidence="1">Uncharacterized protein</fullName>
    </submittedName>
</protein>
<dbReference type="Proteomes" id="UP000499080">
    <property type="component" value="Unassembled WGS sequence"/>
</dbReference>
<comment type="caution">
    <text evidence="1">The sequence shown here is derived from an EMBL/GenBank/DDBJ whole genome shotgun (WGS) entry which is preliminary data.</text>
</comment>